<gene>
    <name evidence="2" type="ORF">AWC38_SpisGene6994</name>
</gene>
<protein>
    <submittedName>
        <fullName evidence="2">Uncharacterized protein</fullName>
    </submittedName>
</protein>
<evidence type="ECO:0000313" key="3">
    <source>
        <dbReference type="Proteomes" id="UP000225706"/>
    </source>
</evidence>
<proteinExistence type="predicted"/>
<dbReference type="AlphaFoldDB" id="A0A2B4SIC7"/>
<dbReference type="Proteomes" id="UP000225706">
    <property type="component" value="Unassembled WGS sequence"/>
</dbReference>
<sequence length="73" mass="8567">MYCLLLDHFMLLLRETKKAAHESHEDFSFTQQDLVFLQGASHKQIDKKESKKPEKNHEHCKDGGRLSRSKARN</sequence>
<dbReference type="EMBL" id="LSMT01000086">
    <property type="protein sequence ID" value="PFX28277.1"/>
    <property type="molecule type" value="Genomic_DNA"/>
</dbReference>
<comment type="caution">
    <text evidence="2">The sequence shown here is derived from an EMBL/GenBank/DDBJ whole genome shotgun (WGS) entry which is preliminary data.</text>
</comment>
<organism evidence="2 3">
    <name type="scientific">Stylophora pistillata</name>
    <name type="common">Smooth cauliflower coral</name>
    <dbReference type="NCBI Taxonomy" id="50429"/>
    <lineage>
        <taxon>Eukaryota</taxon>
        <taxon>Metazoa</taxon>
        <taxon>Cnidaria</taxon>
        <taxon>Anthozoa</taxon>
        <taxon>Hexacorallia</taxon>
        <taxon>Scleractinia</taxon>
        <taxon>Astrocoeniina</taxon>
        <taxon>Pocilloporidae</taxon>
        <taxon>Stylophora</taxon>
    </lineage>
</organism>
<feature type="region of interest" description="Disordered" evidence="1">
    <location>
        <begin position="40"/>
        <end position="73"/>
    </location>
</feature>
<evidence type="ECO:0000313" key="2">
    <source>
        <dbReference type="EMBL" id="PFX28277.1"/>
    </source>
</evidence>
<feature type="compositionally biased region" description="Basic and acidic residues" evidence="1">
    <location>
        <begin position="43"/>
        <end position="65"/>
    </location>
</feature>
<reference evidence="3" key="1">
    <citation type="journal article" date="2017" name="bioRxiv">
        <title>Comparative analysis of the genomes of Stylophora pistillata and Acropora digitifera provides evidence for extensive differences between species of corals.</title>
        <authorList>
            <person name="Voolstra C.R."/>
            <person name="Li Y."/>
            <person name="Liew Y.J."/>
            <person name="Baumgarten S."/>
            <person name="Zoccola D."/>
            <person name="Flot J.-F."/>
            <person name="Tambutte S."/>
            <person name="Allemand D."/>
            <person name="Aranda M."/>
        </authorList>
    </citation>
    <scope>NUCLEOTIDE SEQUENCE [LARGE SCALE GENOMIC DNA]</scope>
</reference>
<name>A0A2B4SIC7_STYPI</name>
<accession>A0A2B4SIC7</accession>
<evidence type="ECO:0000256" key="1">
    <source>
        <dbReference type="SAM" id="MobiDB-lite"/>
    </source>
</evidence>
<keyword evidence="3" id="KW-1185">Reference proteome</keyword>